<protein>
    <submittedName>
        <fullName evidence="1">Uncharacterized protein</fullName>
    </submittedName>
</protein>
<sequence>MLEEDDQDIEFIAGDIQPEIDLLEAPEVPEKEPYPVFRHYEEVPQSGLGNMCQEIMSALHSRHAGCSMSTVTSLDLSIGRFGLNSTSSSRLGSNSSRPANCRELMDATRRKLRGEMEDDQEEMMNIIGRVEARVKADVEEGQDERVEMEDDQEEMMDMMDRVKAQVGAGVEEGQDDRVELIHGLEDQLNAMDQRLRNNHALLNLETIPTRTAESKLSHNF</sequence>
<organism evidence="1 2">
    <name type="scientific">Eretmocerus hayati</name>
    <dbReference type="NCBI Taxonomy" id="131215"/>
    <lineage>
        <taxon>Eukaryota</taxon>
        <taxon>Metazoa</taxon>
        <taxon>Ecdysozoa</taxon>
        <taxon>Arthropoda</taxon>
        <taxon>Hexapoda</taxon>
        <taxon>Insecta</taxon>
        <taxon>Pterygota</taxon>
        <taxon>Neoptera</taxon>
        <taxon>Endopterygota</taxon>
        <taxon>Hymenoptera</taxon>
        <taxon>Apocrita</taxon>
        <taxon>Proctotrupomorpha</taxon>
        <taxon>Chalcidoidea</taxon>
        <taxon>Aphelinidae</taxon>
        <taxon>Aphelininae</taxon>
        <taxon>Eretmocerus</taxon>
    </lineage>
</organism>
<comment type="caution">
    <text evidence="1">The sequence shown here is derived from an EMBL/GenBank/DDBJ whole genome shotgun (WGS) entry which is preliminary data.</text>
</comment>
<evidence type="ECO:0000313" key="2">
    <source>
        <dbReference type="Proteomes" id="UP001239111"/>
    </source>
</evidence>
<dbReference type="Proteomes" id="UP001239111">
    <property type="component" value="Chromosome 2"/>
</dbReference>
<reference evidence="1" key="1">
    <citation type="submission" date="2023-04" db="EMBL/GenBank/DDBJ databases">
        <title>A chromosome-level genome assembly of the parasitoid wasp Eretmocerus hayati.</title>
        <authorList>
            <person name="Zhong Y."/>
            <person name="Liu S."/>
            <person name="Liu Y."/>
        </authorList>
    </citation>
    <scope>NUCLEOTIDE SEQUENCE</scope>
    <source>
        <strain evidence="1">ZJU_SS_LIU_2023</strain>
    </source>
</reference>
<accession>A0ACC2P652</accession>
<name>A0ACC2P652_9HYME</name>
<evidence type="ECO:0000313" key="1">
    <source>
        <dbReference type="EMBL" id="KAJ8678953.1"/>
    </source>
</evidence>
<dbReference type="EMBL" id="CM056742">
    <property type="protein sequence ID" value="KAJ8678953.1"/>
    <property type="molecule type" value="Genomic_DNA"/>
</dbReference>
<gene>
    <name evidence="1" type="ORF">QAD02_014740</name>
</gene>
<keyword evidence="2" id="KW-1185">Reference proteome</keyword>
<proteinExistence type="predicted"/>